<dbReference type="EMBL" id="JAANYQ010000021">
    <property type="protein sequence ID" value="KAF4119818.1"/>
    <property type="molecule type" value="Genomic_DNA"/>
</dbReference>
<evidence type="ECO:0000313" key="3">
    <source>
        <dbReference type="Proteomes" id="UP000749293"/>
    </source>
</evidence>
<gene>
    <name evidence="2" type="ORF">GMORB2_4484</name>
</gene>
<feature type="region of interest" description="Disordered" evidence="1">
    <location>
        <begin position="247"/>
        <end position="274"/>
    </location>
</feature>
<dbReference type="PANTHER" id="PTHR28042">
    <property type="entry name" value="E3 UBIQUITIN-PROTEIN LIGASE COMPLEX SLX5-SLX8 SUBUNIT SLX5"/>
    <property type="match status" value="1"/>
</dbReference>
<comment type="caution">
    <text evidence="2">The sequence shown here is derived from an EMBL/GenBank/DDBJ whole genome shotgun (WGS) entry which is preliminary data.</text>
</comment>
<protein>
    <submittedName>
        <fullName evidence="2">RING finger domain protein</fullName>
    </submittedName>
</protein>
<feature type="region of interest" description="Disordered" evidence="1">
    <location>
        <begin position="1"/>
        <end position="104"/>
    </location>
</feature>
<dbReference type="GeneID" id="55970712"/>
<dbReference type="GO" id="GO:0033768">
    <property type="term" value="C:SUMO-targeted ubiquitin ligase complex"/>
    <property type="evidence" value="ECO:0007669"/>
    <property type="project" value="TreeGrafter"/>
</dbReference>
<dbReference type="OrthoDB" id="2398441at2759"/>
<dbReference type="Proteomes" id="UP000749293">
    <property type="component" value="Unassembled WGS sequence"/>
</dbReference>
<dbReference type="PANTHER" id="PTHR28042:SF1">
    <property type="entry name" value="E3 UBIQUITIN-PROTEIN LIGASE COMPLEX SLX5-SLX8 SUBUNIT SLX5"/>
    <property type="match status" value="1"/>
</dbReference>
<feature type="region of interest" description="Disordered" evidence="1">
    <location>
        <begin position="120"/>
        <end position="192"/>
    </location>
</feature>
<proteinExistence type="predicted"/>
<dbReference type="RefSeq" id="XP_035318470.1">
    <property type="nucleotide sequence ID" value="XM_035466459.1"/>
</dbReference>
<feature type="compositionally biased region" description="Polar residues" evidence="1">
    <location>
        <begin position="128"/>
        <end position="161"/>
    </location>
</feature>
<evidence type="ECO:0000313" key="2">
    <source>
        <dbReference type="EMBL" id="KAF4119818.1"/>
    </source>
</evidence>
<name>A0A9P4YQE8_9HYPO</name>
<reference evidence="2" key="1">
    <citation type="submission" date="2020-03" db="EMBL/GenBank/DDBJ databases">
        <title>Site-based positive gene gene selection in Geosmithia morbida across the United States reveals a broad range of putative effectors and factors for local host and environmental adapation.</title>
        <authorList>
            <person name="Onufrak A."/>
            <person name="Murdoch R.W."/>
            <person name="Gazis R."/>
            <person name="Huff M."/>
            <person name="Staton M."/>
            <person name="Klingeman W."/>
            <person name="Hadziabdic D."/>
        </authorList>
    </citation>
    <scope>NUCLEOTIDE SEQUENCE</scope>
    <source>
        <strain evidence="2">1262</strain>
    </source>
</reference>
<keyword evidence="3" id="KW-1185">Reference proteome</keyword>
<accession>A0A9P4YQE8</accession>
<dbReference type="InterPro" id="IPR038886">
    <property type="entry name" value="E3_SLX5/Rfp1"/>
</dbReference>
<feature type="compositionally biased region" description="Basic residues" evidence="1">
    <location>
        <begin position="71"/>
        <end position="104"/>
    </location>
</feature>
<dbReference type="GO" id="GO:0004842">
    <property type="term" value="F:ubiquitin-protein transferase activity"/>
    <property type="evidence" value="ECO:0007669"/>
    <property type="project" value="TreeGrafter"/>
</dbReference>
<organism evidence="2 3">
    <name type="scientific">Geosmithia morbida</name>
    <dbReference type="NCBI Taxonomy" id="1094350"/>
    <lineage>
        <taxon>Eukaryota</taxon>
        <taxon>Fungi</taxon>
        <taxon>Dikarya</taxon>
        <taxon>Ascomycota</taxon>
        <taxon>Pezizomycotina</taxon>
        <taxon>Sordariomycetes</taxon>
        <taxon>Hypocreomycetidae</taxon>
        <taxon>Hypocreales</taxon>
        <taxon>Bionectriaceae</taxon>
        <taxon>Geosmithia</taxon>
    </lineage>
</organism>
<dbReference type="AlphaFoldDB" id="A0A9P4YQE8"/>
<evidence type="ECO:0000256" key="1">
    <source>
        <dbReference type="SAM" id="MobiDB-lite"/>
    </source>
</evidence>
<sequence length="392" mass="43441">MDLDDEDSLFVTDSEVIEVGLSSSPPRPSNSAAATGGSQQQRGLIPPEHLPGAIDLSGEGTPLDFQTPNTRRPHHHHHHHHHHRHTQPRRHHHHHHHHHHPRPRQLVRAVIDLTGESTSALSEVDASLQMQTSQIGRNPRRTMSQRVTPPSLSRSDGTLSRPTAPADVIDLTGDSPEHDTSLLSHSLRPRQQPYNPNRRALHGYHGSADSLFSVGFGASGSQFTDMRGIRQTLAGLFNSDIISFGFNRPTYTPPRPEPERQSPKPPMEPTLPTREGFTRNTCAEPAEDLVVVCPCCDEELAYDASGNNAPAKDKKRKRAVGEHHYWALKKCGHVYCSECFENRRPTKTHPDGVGFPAPDGKVPYHAINELRCAVEGCDTKIAQKGEWVGIFA</sequence>